<feature type="compositionally biased region" description="Low complexity" evidence="1">
    <location>
        <begin position="55"/>
        <end position="72"/>
    </location>
</feature>
<organism evidence="3 4">
    <name type="scientific">Gluconobacter potus</name>
    <dbReference type="NCBI Taxonomy" id="2724927"/>
    <lineage>
        <taxon>Bacteria</taxon>
        <taxon>Pseudomonadati</taxon>
        <taxon>Pseudomonadota</taxon>
        <taxon>Alphaproteobacteria</taxon>
        <taxon>Acetobacterales</taxon>
        <taxon>Acetobacteraceae</taxon>
        <taxon>Gluconobacter</taxon>
    </lineage>
</organism>
<dbReference type="EMBL" id="JABCQF010000002">
    <property type="protein sequence ID" value="MBF0882119.1"/>
    <property type="molecule type" value="Genomic_DNA"/>
</dbReference>
<feature type="transmembrane region" description="Helical" evidence="2">
    <location>
        <begin position="12"/>
        <end position="31"/>
    </location>
</feature>
<dbReference type="RefSeq" id="WP_194264306.1">
    <property type="nucleotide sequence ID" value="NZ_JABCQF010000002.1"/>
</dbReference>
<sequence length="315" mass="33418">MTAFGRLWRRAPLWRTSVIVTVGALGMAAFYPTPALKKAMPWLPGHLPGATPYNAGAGASQSDGQQGSAQPGGAPGLGDQIGVPDPGITEHGSLTIAGRTLPLPAGDWHPILTARSGAHGELSQQILARTDRGVVSGVIVVRATQQPVPADLAEQLETPCHDDRDYAAHISDKPGVSQECSYTSNAVLENQSVSTDPFITAAFSRMRTLGFPIPSLMINVGWYHAAAAGKNTAHIETVETLVAPIEHGSRQLLAPPQYWNKASVHKNPDAAQFIDSLDRWMIGWSRALRQGFDGTLDTATLVPPLINDPSAPQPA</sequence>
<proteinExistence type="predicted"/>
<keyword evidence="2" id="KW-0472">Membrane</keyword>
<name>A0ABR9YJZ7_9PROT</name>
<comment type="caution">
    <text evidence="3">The sequence shown here is derived from an EMBL/GenBank/DDBJ whole genome shotgun (WGS) entry which is preliminary data.</text>
</comment>
<evidence type="ECO:0000313" key="3">
    <source>
        <dbReference type="EMBL" id="MBF0882119.1"/>
    </source>
</evidence>
<feature type="region of interest" description="Disordered" evidence="1">
    <location>
        <begin position="53"/>
        <end position="93"/>
    </location>
</feature>
<keyword evidence="2" id="KW-1133">Transmembrane helix</keyword>
<reference evidence="4" key="1">
    <citation type="submission" date="2020-04" db="EMBL/GenBank/DDBJ databases">
        <title>Description of novel Gluconacetobacter.</title>
        <authorList>
            <person name="Sombolestani A."/>
        </authorList>
    </citation>
    <scope>NUCLEOTIDE SEQUENCE [LARGE SCALE GENOMIC DNA]</scope>
    <source>
        <strain evidence="4">R-71646</strain>
    </source>
</reference>
<evidence type="ECO:0000313" key="4">
    <source>
        <dbReference type="Proteomes" id="UP000644588"/>
    </source>
</evidence>
<dbReference type="Proteomes" id="UP000644588">
    <property type="component" value="Unassembled WGS sequence"/>
</dbReference>
<reference evidence="3 4" key="2">
    <citation type="submission" date="2020-11" db="EMBL/GenBank/DDBJ databases">
        <title>Description of novel Gluconobacter species.</title>
        <authorList>
            <person name="Cleenwerck I."/>
            <person name="Cnockaert M."/>
            <person name="Borremans W."/>
            <person name="Wieme A.D."/>
            <person name="De Vuyst L."/>
            <person name="Vandamme P."/>
        </authorList>
    </citation>
    <scope>NUCLEOTIDE SEQUENCE [LARGE SCALE GENOMIC DNA]</scope>
    <source>
        <strain evidence="3 4">R-71646</strain>
    </source>
</reference>
<evidence type="ECO:0000256" key="1">
    <source>
        <dbReference type="SAM" id="MobiDB-lite"/>
    </source>
</evidence>
<protein>
    <submittedName>
        <fullName evidence="3">Uncharacterized protein</fullName>
    </submittedName>
</protein>
<evidence type="ECO:0000256" key="2">
    <source>
        <dbReference type="SAM" id="Phobius"/>
    </source>
</evidence>
<keyword evidence="2" id="KW-0812">Transmembrane</keyword>
<gene>
    <name evidence="3" type="ORF">HKD31_05070</name>
</gene>
<keyword evidence="4" id="KW-1185">Reference proteome</keyword>
<accession>A0ABR9YJZ7</accession>